<dbReference type="KEGG" id="blen:NCTC4824_00294"/>
<evidence type="ECO:0000313" key="2">
    <source>
        <dbReference type="Proteomes" id="UP000249134"/>
    </source>
</evidence>
<gene>
    <name evidence="1" type="ORF">NCTC4824_00294</name>
</gene>
<dbReference type="RefSeq" id="WP_066145959.1">
    <property type="nucleotide sequence ID" value="NZ_CBCSGM010000002.1"/>
</dbReference>
<dbReference type="EMBL" id="LS483476">
    <property type="protein sequence ID" value="SQI51525.1"/>
    <property type="molecule type" value="Genomic_DNA"/>
</dbReference>
<proteinExistence type="predicted"/>
<evidence type="ECO:0000313" key="1">
    <source>
        <dbReference type="EMBL" id="SQI51525.1"/>
    </source>
</evidence>
<name>A0A2X4YID0_LEDLE</name>
<reference evidence="1 2" key="1">
    <citation type="submission" date="2018-06" db="EMBL/GenBank/DDBJ databases">
        <authorList>
            <consortium name="Pathogen Informatics"/>
            <person name="Doyle S."/>
        </authorList>
    </citation>
    <scope>NUCLEOTIDE SEQUENCE [LARGE SCALE GENOMIC DNA]</scope>
    <source>
        <strain evidence="1 2">NCTC4824</strain>
    </source>
</reference>
<dbReference type="STRING" id="1348624.GCA_001591545_03799"/>
<sequence length="161" mass="19548">MFYPTDWRVSQEYTLVKEVTKTGKEVKKYKIIDDEFTRMIPNQKPNNMNQLYLSFFGDAEIDNYYFTYDIQNNSFKKVELNYFDYKVGIDHLAHYGNDIIFRLIHHIKQVIKTTMKNREDSTSPFQTQQHRKVLKQNITVHLHLLQFCILEKRLYMEPMQH</sequence>
<dbReference type="Proteomes" id="UP000249134">
    <property type="component" value="Chromosome 1"/>
</dbReference>
<organism evidence="1 2">
    <name type="scientific">Lederbergia lenta</name>
    <name type="common">Bacillus lentus</name>
    <dbReference type="NCBI Taxonomy" id="1467"/>
    <lineage>
        <taxon>Bacteria</taxon>
        <taxon>Bacillati</taxon>
        <taxon>Bacillota</taxon>
        <taxon>Bacilli</taxon>
        <taxon>Bacillales</taxon>
        <taxon>Bacillaceae</taxon>
        <taxon>Lederbergia</taxon>
    </lineage>
</organism>
<keyword evidence="2" id="KW-1185">Reference proteome</keyword>
<protein>
    <submittedName>
        <fullName evidence="1">Uncharacterized protein</fullName>
    </submittedName>
</protein>
<dbReference type="AlphaFoldDB" id="A0A2X4YID0"/>
<accession>A0A2X4YID0</accession>